<feature type="region of interest" description="Disordered" evidence="2">
    <location>
        <begin position="132"/>
        <end position="153"/>
    </location>
</feature>
<dbReference type="SUPFAM" id="SSF50814">
    <property type="entry name" value="Lipocalins"/>
    <property type="match status" value="1"/>
</dbReference>
<organism evidence="4 5">
    <name type="scientific">Oryza meyeriana var. granulata</name>
    <dbReference type="NCBI Taxonomy" id="110450"/>
    <lineage>
        <taxon>Eukaryota</taxon>
        <taxon>Viridiplantae</taxon>
        <taxon>Streptophyta</taxon>
        <taxon>Embryophyta</taxon>
        <taxon>Tracheophyta</taxon>
        <taxon>Spermatophyta</taxon>
        <taxon>Magnoliopsida</taxon>
        <taxon>Liliopsida</taxon>
        <taxon>Poales</taxon>
        <taxon>Poaceae</taxon>
        <taxon>BOP clade</taxon>
        <taxon>Oryzoideae</taxon>
        <taxon>Oryzeae</taxon>
        <taxon>Oryzinae</taxon>
        <taxon>Oryza</taxon>
        <taxon>Oryza meyeriana</taxon>
    </lineage>
</organism>
<feature type="domain" description="THAP4-like heme-binding" evidence="3">
    <location>
        <begin position="18"/>
        <end position="103"/>
    </location>
</feature>
<dbReference type="Proteomes" id="UP000479710">
    <property type="component" value="Unassembled WGS sequence"/>
</dbReference>
<evidence type="ECO:0000313" key="4">
    <source>
        <dbReference type="EMBL" id="KAF0916882.1"/>
    </source>
</evidence>
<proteinExistence type="predicted"/>
<dbReference type="InterPro" id="IPR014878">
    <property type="entry name" value="THAP4-like_heme-bd"/>
</dbReference>
<keyword evidence="5" id="KW-1185">Reference proteome</keyword>
<reference evidence="4 5" key="1">
    <citation type="submission" date="2019-11" db="EMBL/GenBank/DDBJ databases">
        <title>Whole genome sequence of Oryza granulata.</title>
        <authorList>
            <person name="Li W."/>
        </authorList>
    </citation>
    <scope>NUCLEOTIDE SEQUENCE [LARGE SCALE GENOMIC DNA]</scope>
    <source>
        <strain evidence="5">cv. Menghai</strain>
        <tissue evidence="4">Leaf</tissue>
    </source>
</reference>
<dbReference type="CDD" id="cd07828">
    <property type="entry name" value="lipocalin_heme-bd-THAP4-like"/>
    <property type="match status" value="1"/>
</dbReference>
<dbReference type="AlphaFoldDB" id="A0A6G1DXE7"/>
<evidence type="ECO:0000256" key="2">
    <source>
        <dbReference type="SAM" id="MobiDB-lite"/>
    </source>
</evidence>
<dbReference type="EMBL" id="SPHZ02000005">
    <property type="protein sequence ID" value="KAF0916882.1"/>
    <property type="molecule type" value="Genomic_DNA"/>
</dbReference>
<dbReference type="PANTHER" id="PTHR15854:SF4">
    <property type="entry name" value="PEROXYNITRITE ISOMERASE THAP4"/>
    <property type="match status" value="1"/>
</dbReference>
<protein>
    <recommendedName>
        <fullName evidence="3">THAP4-like heme-binding domain-containing protein</fullName>
    </recommendedName>
</protein>
<comment type="caution">
    <text evidence="4">The sequence shown here is derived from an EMBL/GenBank/DDBJ whole genome shotgun (WGS) entry which is preliminary data.</text>
</comment>
<dbReference type="InterPro" id="IPR012674">
    <property type="entry name" value="Calycin"/>
</dbReference>
<dbReference type="InterPro" id="IPR045165">
    <property type="entry name" value="Nitrobindin"/>
</dbReference>
<accession>A0A6G1DXE7</accession>
<name>A0A6G1DXE7_9ORYZ</name>
<dbReference type="OrthoDB" id="58529at2759"/>
<evidence type="ECO:0000313" key="5">
    <source>
        <dbReference type="Proteomes" id="UP000479710"/>
    </source>
</evidence>
<sequence length="208" mass="22781">MEGAGAAAEQPPAPHPAVAPLSFLLGKWRGEGEGSFPTISPFRYGEELLFSHHPSKPVISYMQRTWKAASGEPMHAESGYWRPRPDGSIEVVISQSTGLAEVQPDPSPNLLYLIPHLNRGVVLDPDRDLQLWRPRRDPSPSSDSADTGTSLLPRLHDHPALSFPAIDVVTVSNHPMLEPPSELDRCITTAMELACQRSGPRFAKARRA</sequence>
<gene>
    <name evidence="4" type="ORF">E2562_014621</name>
</gene>
<dbReference type="PANTHER" id="PTHR15854">
    <property type="entry name" value="THAP4 PROTEIN"/>
    <property type="match status" value="1"/>
</dbReference>
<comment type="catalytic activity">
    <reaction evidence="1">
        <text>peroxynitrite = nitrate</text>
        <dbReference type="Rhea" id="RHEA:63116"/>
        <dbReference type="ChEBI" id="CHEBI:17632"/>
        <dbReference type="ChEBI" id="CHEBI:25941"/>
    </reaction>
    <physiologicalReaction direction="left-to-right" evidence="1">
        <dbReference type="Rhea" id="RHEA:63117"/>
    </physiologicalReaction>
</comment>
<dbReference type="Pfam" id="PF08768">
    <property type="entry name" value="THAP4_heme-bd"/>
    <property type="match status" value="1"/>
</dbReference>
<dbReference type="Gene3D" id="2.40.128.20">
    <property type="match status" value="1"/>
</dbReference>
<evidence type="ECO:0000256" key="1">
    <source>
        <dbReference type="ARBA" id="ARBA00036993"/>
    </source>
</evidence>
<evidence type="ECO:0000259" key="3">
    <source>
        <dbReference type="Pfam" id="PF08768"/>
    </source>
</evidence>